<dbReference type="Gene3D" id="3.40.50.300">
    <property type="entry name" value="P-loop containing nucleotide triphosphate hydrolases"/>
    <property type="match status" value="1"/>
</dbReference>
<evidence type="ECO:0000256" key="1">
    <source>
        <dbReference type="ARBA" id="ARBA00022679"/>
    </source>
</evidence>
<keyword evidence="2" id="KW-0802">TPR repeat</keyword>
<dbReference type="SUPFAM" id="SSF52540">
    <property type="entry name" value="P-loop containing nucleoside triphosphate hydrolases"/>
    <property type="match status" value="1"/>
</dbReference>
<dbReference type="Proteomes" id="UP000519023">
    <property type="component" value="Unassembled WGS sequence"/>
</dbReference>
<dbReference type="Pfam" id="PF13432">
    <property type="entry name" value="TPR_16"/>
    <property type="match status" value="1"/>
</dbReference>
<evidence type="ECO:0000256" key="2">
    <source>
        <dbReference type="PROSITE-ProRule" id="PRU00339"/>
    </source>
</evidence>
<dbReference type="SUPFAM" id="SSF48452">
    <property type="entry name" value="TPR-like"/>
    <property type="match status" value="1"/>
</dbReference>
<evidence type="ECO:0000313" key="3">
    <source>
        <dbReference type="EMBL" id="NML09810.1"/>
    </source>
</evidence>
<keyword evidence="1" id="KW-0808">Transferase</keyword>
<dbReference type="AlphaFoldDB" id="A0A7X9WTV9"/>
<dbReference type="InterPro" id="IPR027417">
    <property type="entry name" value="P-loop_NTPase"/>
</dbReference>
<proteinExistence type="predicted"/>
<accession>A0A7X9WTV9</accession>
<dbReference type="Pfam" id="PF13469">
    <property type="entry name" value="Sulfotransfer_3"/>
    <property type="match status" value="1"/>
</dbReference>
<dbReference type="PANTHER" id="PTHR12788:SF10">
    <property type="entry name" value="PROTEIN-TYROSINE SULFOTRANSFERASE"/>
    <property type="match status" value="1"/>
</dbReference>
<dbReference type="InterPro" id="IPR011990">
    <property type="entry name" value="TPR-like_helical_dom_sf"/>
</dbReference>
<dbReference type="InterPro" id="IPR026634">
    <property type="entry name" value="TPST-like"/>
</dbReference>
<dbReference type="PROSITE" id="PS50005">
    <property type="entry name" value="TPR"/>
    <property type="match status" value="1"/>
</dbReference>
<protein>
    <submittedName>
        <fullName evidence="3">Tetratricopeptide repeat protein</fullName>
    </submittedName>
</protein>
<dbReference type="InterPro" id="IPR019734">
    <property type="entry name" value="TPR_rpt"/>
</dbReference>
<gene>
    <name evidence="3" type="ORF">HHL08_06550</name>
</gene>
<sequence>MLQGRKEIGQTMNPVSTAAARPPLPPWASAHAAIAAGDTARAIALLQSLLRQQPALAAGWFLLAAQLRKAGQDQDAWRADLSGVHASSRDRTLLEAAMAMHAGDLDAADARLAARDDPPAIRMVGEVQWRRGDMSAALALVERAVALAPGFDLARDFLIRLLLQNNRLTEALDHADILAASPMKHPGYDLIRASVLVRLGDQDGARAIYEHLLAIKPDQPQVWQNLGHALKTLGRQDDAVHAYRQAVAHQPAMGEAWWSLANLKTVKLDAADIATMARALATLAPDAATRQEDVFHLHFSLGKALEDAGEDEAAFSHYDQGNRLRRTMIRHDAAELSAEVAAARDTFTSAFIAAQGTGGCPAPDPIFIVGLPRAGSTLVEQILSSHSRVEGTMELPEMMMIAGRLQSRIDDGEFPDFATMIASLTPADRLRLGEEYIDRTRVHRQTARPYFIDKMPNNWQHVGLIQLILPNARIIDARRHPMACGYSAWKQHFARGQAFSYDLTDIGLYYRDYFALMAAFDAAAPGRVHRVLYEQMVADTPGEVARLLAHLNLPFEDACLAFWTNKRAVRTASSEQVRQPIFTDGVDHWQRFIPWLGPLEQALGPALLDWDR</sequence>
<dbReference type="SMART" id="SM00028">
    <property type="entry name" value="TPR"/>
    <property type="match status" value="4"/>
</dbReference>
<reference evidence="3 4" key="1">
    <citation type="submission" date="2020-04" db="EMBL/GenBank/DDBJ databases">
        <title>Sphingobium sp. AR-3-1 isolated from Arctic soil.</title>
        <authorList>
            <person name="Dahal R.H."/>
            <person name="Chaudhary D.K."/>
        </authorList>
    </citation>
    <scope>NUCLEOTIDE SEQUENCE [LARGE SCALE GENOMIC DNA]</scope>
    <source>
        <strain evidence="3 4">AR-3-1</strain>
    </source>
</reference>
<dbReference type="GO" id="GO:0008476">
    <property type="term" value="F:protein-tyrosine sulfotransferase activity"/>
    <property type="evidence" value="ECO:0007669"/>
    <property type="project" value="InterPro"/>
</dbReference>
<dbReference type="Gene3D" id="1.25.40.10">
    <property type="entry name" value="Tetratricopeptide repeat domain"/>
    <property type="match status" value="1"/>
</dbReference>
<organism evidence="3 4">
    <name type="scientific">Sphingobium psychrophilum</name>
    <dbReference type="NCBI Taxonomy" id="2728834"/>
    <lineage>
        <taxon>Bacteria</taxon>
        <taxon>Pseudomonadati</taxon>
        <taxon>Pseudomonadota</taxon>
        <taxon>Alphaproteobacteria</taxon>
        <taxon>Sphingomonadales</taxon>
        <taxon>Sphingomonadaceae</taxon>
        <taxon>Sphingobium</taxon>
    </lineage>
</organism>
<evidence type="ECO:0000313" key="4">
    <source>
        <dbReference type="Proteomes" id="UP000519023"/>
    </source>
</evidence>
<comment type="caution">
    <text evidence="3">The sequence shown here is derived from an EMBL/GenBank/DDBJ whole genome shotgun (WGS) entry which is preliminary data.</text>
</comment>
<name>A0A7X9WTV9_9SPHN</name>
<dbReference type="PANTHER" id="PTHR12788">
    <property type="entry name" value="PROTEIN-TYROSINE SULFOTRANSFERASE 2"/>
    <property type="match status" value="1"/>
</dbReference>
<feature type="repeat" description="TPR" evidence="2">
    <location>
        <begin position="220"/>
        <end position="253"/>
    </location>
</feature>
<dbReference type="EMBL" id="JABBFV010000003">
    <property type="protein sequence ID" value="NML09810.1"/>
    <property type="molecule type" value="Genomic_DNA"/>
</dbReference>
<keyword evidence="4" id="KW-1185">Reference proteome</keyword>
<dbReference type="Pfam" id="PF13428">
    <property type="entry name" value="TPR_14"/>
    <property type="match status" value="1"/>
</dbReference>